<dbReference type="CDD" id="cd00037">
    <property type="entry name" value="CLECT"/>
    <property type="match status" value="1"/>
</dbReference>
<dbReference type="AlphaFoldDB" id="A0A016TZY2"/>
<protein>
    <recommendedName>
        <fullName evidence="2">C-type lectin domain-containing protein</fullName>
    </recommendedName>
</protein>
<dbReference type="Proteomes" id="UP000024635">
    <property type="component" value="Unassembled WGS sequence"/>
</dbReference>
<dbReference type="InterPro" id="IPR001304">
    <property type="entry name" value="C-type_lectin-like"/>
</dbReference>
<reference evidence="4" key="1">
    <citation type="journal article" date="2015" name="Nat. Genet.">
        <title>The genome and transcriptome of the zoonotic hookworm Ancylostoma ceylanicum identify infection-specific gene families.</title>
        <authorList>
            <person name="Schwarz E.M."/>
            <person name="Hu Y."/>
            <person name="Antoshechkin I."/>
            <person name="Miller M.M."/>
            <person name="Sternberg P.W."/>
            <person name="Aroian R.V."/>
        </authorList>
    </citation>
    <scope>NUCLEOTIDE SEQUENCE</scope>
    <source>
        <strain evidence="4">HY135</strain>
    </source>
</reference>
<evidence type="ECO:0000313" key="3">
    <source>
        <dbReference type="EMBL" id="EYC08594.1"/>
    </source>
</evidence>
<comment type="caution">
    <text evidence="3">The sequence shown here is derived from an EMBL/GenBank/DDBJ whole genome shotgun (WGS) entry which is preliminary data.</text>
</comment>
<feature type="domain" description="C-type lectin" evidence="2">
    <location>
        <begin position="197"/>
        <end position="264"/>
    </location>
</feature>
<keyword evidence="4" id="KW-1185">Reference proteome</keyword>
<dbReference type="Gene3D" id="3.10.100.10">
    <property type="entry name" value="Mannose-Binding Protein A, subunit A"/>
    <property type="match status" value="2"/>
</dbReference>
<dbReference type="OrthoDB" id="7357196at2759"/>
<dbReference type="PROSITE" id="PS50041">
    <property type="entry name" value="C_TYPE_LECTIN_2"/>
    <property type="match status" value="2"/>
</dbReference>
<dbReference type="EMBL" id="JARK01001401">
    <property type="protein sequence ID" value="EYC08594.1"/>
    <property type="molecule type" value="Genomic_DNA"/>
</dbReference>
<name>A0A016TZY2_9BILA</name>
<dbReference type="STRING" id="53326.A0A016TZY2"/>
<evidence type="ECO:0000256" key="1">
    <source>
        <dbReference type="SAM" id="SignalP"/>
    </source>
</evidence>
<dbReference type="SMART" id="SM00034">
    <property type="entry name" value="CLECT"/>
    <property type="match status" value="2"/>
</dbReference>
<dbReference type="InterPro" id="IPR050111">
    <property type="entry name" value="C-type_lectin/snaclec_domain"/>
</dbReference>
<dbReference type="SUPFAM" id="SSF56436">
    <property type="entry name" value="C-type lectin-like"/>
    <property type="match status" value="2"/>
</dbReference>
<feature type="chain" id="PRO_5001488606" description="C-type lectin domain-containing protein" evidence="1">
    <location>
        <begin position="21"/>
        <end position="291"/>
    </location>
</feature>
<feature type="domain" description="C-type lectin" evidence="2">
    <location>
        <begin position="41"/>
        <end position="159"/>
    </location>
</feature>
<dbReference type="InterPro" id="IPR016187">
    <property type="entry name" value="CTDL_fold"/>
</dbReference>
<proteinExistence type="predicted"/>
<organism evidence="3 4">
    <name type="scientific">Ancylostoma ceylanicum</name>
    <dbReference type="NCBI Taxonomy" id="53326"/>
    <lineage>
        <taxon>Eukaryota</taxon>
        <taxon>Metazoa</taxon>
        <taxon>Ecdysozoa</taxon>
        <taxon>Nematoda</taxon>
        <taxon>Chromadorea</taxon>
        <taxon>Rhabditida</taxon>
        <taxon>Rhabditina</taxon>
        <taxon>Rhabditomorpha</taxon>
        <taxon>Strongyloidea</taxon>
        <taxon>Ancylostomatidae</taxon>
        <taxon>Ancylostomatinae</taxon>
        <taxon>Ancylostoma</taxon>
    </lineage>
</organism>
<evidence type="ECO:0000313" key="4">
    <source>
        <dbReference type="Proteomes" id="UP000024635"/>
    </source>
</evidence>
<gene>
    <name evidence="3" type="primary">Acey_s0065.g3635</name>
    <name evidence="3" type="ORF">Y032_0065g3635</name>
</gene>
<dbReference type="InterPro" id="IPR016186">
    <property type="entry name" value="C-type_lectin-like/link_sf"/>
</dbReference>
<evidence type="ECO:0000259" key="2">
    <source>
        <dbReference type="PROSITE" id="PS50041"/>
    </source>
</evidence>
<dbReference type="PANTHER" id="PTHR22803">
    <property type="entry name" value="MANNOSE, PHOSPHOLIPASE, LECTIN RECEPTOR RELATED"/>
    <property type="match status" value="1"/>
</dbReference>
<dbReference type="Pfam" id="PF00059">
    <property type="entry name" value="Lectin_C"/>
    <property type="match status" value="2"/>
</dbReference>
<feature type="signal peptide" evidence="1">
    <location>
        <begin position="1"/>
        <end position="20"/>
    </location>
</feature>
<sequence length="291" mass="34650">MDDLWLVVTIMIVLFATSEGYLRTQCDRSTTNWERLDDYEYKVFCLSSYISFAAAERQCKFYDAHLVSIHSMKENDFVHELIGPKLDRLIYSWIGLYRDDVGADWKWTDGSEVDFINWGFHQPDNYNNRPGFGPENCAHMYVVPRLVWDTYWNDVECDKGGNLFVCKRMIDDDRLEVDPKQITIYHLIGLRLDRLIYSWIGLYRDYVGDDWKWTDGSEVDYLNWGYHQPDNYNNIPGFGPENCAQMYIVPRLAWDTYWNDVKCDIGGHYFVCKRMTDHRPEYVPQKMAKYR</sequence>
<keyword evidence="1" id="KW-0732">Signal</keyword>
<accession>A0A016TZY2</accession>